<comment type="caution">
    <text evidence="2">The sequence shown here is derived from an EMBL/GenBank/DDBJ whole genome shotgun (WGS) entry which is preliminary data.</text>
</comment>
<dbReference type="EMBL" id="JABSTU010000001">
    <property type="protein sequence ID" value="KAH8040396.1"/>
    <property type="molecule type" value="Genomic_DNA"/>
</dbReference>
<sequence>MYLNQNHINVSRANDPANAPGPSANTLNPVSVAQRLSGVDHTVVLSYGRAGVPPRPPHRQKEDSAPRRTKNTRKEFCARQQEALQSALDKASDWCARIGLTLSATKTAFMSITNRRGRRRLLQTPICLSLNGHTLTPVSTIRVLGVELDASGSANAWVRSARRKSANTLHLIRRISQKTGGACSRMARILVRSILQPRLVYQAQFQRLTLRDWDLLETANRDSMRAITCLPRMTPITTLQAEAQLNTIDEIVHQRRVARYPKESSCSCGGSSSSLLWFNAATA</sequence>
<name>A0A9J6F1Q2_RHIMP</name>
<accession>A0A9J6F1Q2</accession>
<proteinExistence type="predicted"/>
<evidence type="ECO:0000313" key="2">
    <source>
        <dbReference type="EMBL" id="KAH8040396.1"/>
    </source>
</evidence>
<protein>
    <recommendedName>
        <fullName evidence="4">Tick transposon</fullName>
    </recommendedName>
</protein>
<evidence type="ECO:0008006" key="4">
    <source>
        <dbReference type="Google" id="ProtNLM"/>
    </source>
</evidence>
<feature type="compositionally biased region" description="Basic and acidic residues" evidence="1">
    <location>
        <begin position="59"/>
        <end position="74"/>
    </location>
</feature>
<reference evidence="2" key="2">
    <citation type="submission" date="2021-09" db="EMBL/GenBank/DDBJ databases">
        <authorList>
            <person name="Jia N."/>
            <person name="Wang J."/>
            <person name="Shi W."/>
            <person name="Du L."/>
            <person name="Sun Y."/>
            <person name="Zhan W."/>
            <person name="Jiang J."/>
            <person name="Wang Q."/>
            <person name="Zhang B."/>
            <person name="Ji P."/>
            <person name="Sakyi L.B."/>
            <person name="Cui X."/>
            <person name="Yuan T."/>
            <person name="Jiang B."/>
            <person name="Yang W."/>
            <person name="Lam T.T.-Y."/>
            <person name="Chang Q."/>
            <person name="Ding S."/>
            <person name="Wang X."/>
            <person name="Zhu J."/>
            <person name="Ruan X."/>
            <person name="Zhao L."/>
            <person name="Wei J."/>
            <person name="Que T."/>
            <person name="Du C."/>
            <person name="Cheng J."/>
            <person name="Dai P."/>
            <person name="Han X."/>
            <person name="Huang E."/>
            <person name="Gao Y."/>
            <person name="Liu J."/>
            <person name="Shao H."/>
            <person name="Ye R."/>
            <person name="Li L."/>
            <person name="Wei W."/>
            <person name="Wang X."/>
            <person name="Wang C."/>
            <person name="Huo Q."/>
            <person name="Li W."/>
            <person name="Guo W."/>
            <person name="Chen H."/>
            <person name="Chen S."/>
            <person name="Zhou L."/>
            <person name="Zhou L."/>
            <person name="Ni X."/>
            <person name="Tian J."/>
            <person name="Zhou Y."/>
            <person name="Sheng Y."/>
            <person name="Liu T."/>
            <person name="Pan Y."/>
            <person name="Xia L."/>
            <person name="Li J."/>
            <person name="Zhao F."/>
            <person name="Cao W."/>
        </authorList>
    </citation>
    <scope>NUCLEOTIDE SEQUENCE</scope>
    <source>
        <strain evidence="2">Rmic-2018</strain>
        <tissue evidence="2">Larvae</tissue>
    </source>
</reference>
<keyword evidence="3" id="KW-1185">Reference proteome</keyword>
<dbReference type="AlphaFoldDB" id="A0A9J6F1Q2"/>
<organism evidence="2 3">
    <name type="scientific">Rhipicephalus microplus</name>
    <name type="common">Cattle tick</name>
    <name type="synonym">Boophilus microplus</name>
    <dbReference type="NCBI Taxonomy" id="6941"/>
    <lineage>
        <taxon>Eukaryota</taxon>
        <taxon>Metazoa</taxon>
        <taxon>Ecdysozoa</taxon>
        <taxon>Arthropoda</taxon>
        <taxon>Chelicerata</taxon>
        <taxon>Arachnida</taxon>
        <taxon>Acari</taxon>
        <taxon>Parasitiformes</taxon>
        <taxon>Ixodida</taxon>
        <taxon>Ixodoidea</taxon>
        <taxon>Ixodidae</taxon>
        <taxon>Rhipicephalinae</taxon>
        <taxon>Rhipicephalus</taxon>
        <taxon>Boophilus</taxon>
    </lineage>
</organism>
<evidence type="ECO:0000313" key="3">
    <source>
        <dbReference type="Proteomes" id="UP000821866"/>
    </source>
</evidence>
<feature type="region of interest" description="Disordered" evidence="1">
    <location>
        <begin position="47"/>
        <end position="74"/>
    </location>
</feature>
<dbReference type="Proteomes" id="UP000821866">
    <property type="component" value="Chromosome 1"/>
</dbReference>
<evidence type="ECO:0000256" key="1">
    <source>
        <dbReference type="SAM" id="MobiDB-lite"/>
    </source>
</evidence>
<gene>
    <name evidence="2" type="ORF">HPB51_010176</name>
</gene>
<reference evidence="2" key="1">
    <citation type="journal article" date="2020" name="Cell">
        <title>Large-Scale Comparative Analyses of Tick Genomes Elucidate Their Genetic Diversity and Vector Capacities.</title>
        <authorList>
            <consortium name="Tick Genome and Microbiome Consortium (TIGMIC)"/>
            <person name="Jia N."/>
            <person name="Wang J."/>
            <person name="Shi W."/>
            <person name="Du L."/>
            <person name="Sun Y."/>
            <person name="Zhan W."/>
            <person name="Jiang J.F."/>
            <person name="Wang Q."/>
            <person name="Zhang B."/>
            <person name="Ji P."/>
            <person name="Bell-Sakyi L."/>
            <person name="Cui X.M."/>
            <person name="Yuan T.T."/>
            <person name="Jiang B.G."/>
            <person name="Yang W.F."/>
            <person name="Lam T.T."/>
            <person name="Chang Q.C."/>
            <person name="Ding S.J."/>
            <person name="Wang X.J."/>
            <person name="Zhu J.G."/>
            <person name="Ruan X.D."/>
            <person name="Zhao L."/>
            <person name="Wei J.T."/>
            <person name="Ye R.Z."/>
            <person name="Que T.C."/>
            <person name="Du C.H."/>
            <person name="Zhou Y.H."/>
            <person name="Cheng J.X."/>
            <person name="Dai P.F."/>
            <person name="Guo W.B."/>
            <person name="Han X.H."/>
            <person name="Huang E.J."/>
            <person name="Li L.F."/>
            <person name="Wei W."/>
            <person name="Gao Y.C."/>
            <person name="Liu J.Z."/>
            <person name="Shao H.Z."/>
            <person name="Wang X."/>
            <person name="Wang C.C."/>
            <person name="Yang T.C."/>
            <person name="Huo Q.B."/>
            <person name="Li W."/>
            <person name="Chen H.Y."/>
            <person name="Chen S.E."/>
            <person name="Zhou L.G."/>
            <person name="Ni X.B."/>
            <person name="Tian J.H."/>
            <person name="Sheng Y."/>
            <person name="Liu T."/>
            <person name="Pan Y.S."/>
            <person name="Xia L.Y."/>
            <person name="Li J."/>
            <person name="Zhao F."/>
            <person name="Cao W.C."/>
        </authorList>
    </citation>
    <scope>NUCLEOTIDE SEQUENCE</scope>
    <source>
        <strain evidence="2">Rmic-2018</strain>
    </source>
</reference>